<proteinExistence type="predicted"/>
<keyword evidence="5" id="KW-1185">Reference proteome</keyword>
<dbReference type="Pfam" id="PF00079">
    <property type="entry name" value="Serpin"/>
    <property type="match status" value="1"/>
</dbReference>
<accession>A0ABD2XDB6</accession>
<reference evidence="4 5" key="1">
    <citation type="journal article" date="2024" name="bioRxiv">
        <title>A reference genome for Trichogramma kaykai: A tiny desert-dwelling parasitoid wasp with competing sex-ratio distorters.</title>
        <authorList>
            <person name="Culotta J."/>
            <person name="Lindsey A.R."/>
        </authorList>
    </citation>
    <scope>NUCLEOTIDE SEQUENCE [LARGE SCALE GENOMIC DNA]</scope>
    <source>
        <strain evidence="4 5">KSX58</strain>
    </source>
</reference>
<dbReference type="AlphaFoldDB" id="A0ABD2XDB6"/>
<dbReference type="EMBL" id="JBJJXI010000032">
    <property type="protein sequence ID" value="KAL3403155.1"/>
    <property type="molecule type" value="Genomic_DNA"/>
</dbReference>
<dbReference type="Proteomes" id="UP001627154">
    <property type="component" value="Unassembled WGS sequence"/>
</dbReference>
<gene>
    <name evidence="4" type="ORF">TKK_004273</name>
</gene>
<evidence type="ECO:0000313" key="4">
    <source>
        <dbReference type="EMBL" id="KAL3403155.1"/>
    </source>
</evidence>
<feature type="domain" description="Serpin" evidence="3">
    <location>
        <begin position="75"/>
        <end position="236"/>
    </location>
</feature>
<evidence type="ECO:0000256" key="1">
    <source>
        <dbReference type="ARBA" id="ARBA00022690"/>
    </source>
</evidence>
<dbReference type="PANTHER" id="PTHR11461:SF342">
    <property type="entry name" value="SERINE PROTEASE INHIBITOR 28DC"/>
    <property type="match status" value="1"/>
</dbReference>
<name>A0ABD2XDB6_9HYME</name>
<keyword evidence="2" id="KW-0722">Serine protease inhibitor</keyword>
<evidence type="ECO:0000313" key="5">
    <source>
        <dbReference type="Proteomes" id="UP001627154"/>
    </source>
</evidence>
<dbReference type="InterPro" id="IPR042178">
    <property type="entry name" value="Serpin_sf_1"/>
</dbReference>
<evidence type="ECO:0000256" key="2">
    <source>
        <dbReference type="ARBA" id="ARBA00022900"/>
    </source>
</evidence>
<sequence>MNELFYKVRSLSVFFKSNYYYPGPRQVAQPRAPTYQTNIGYRNSNAVQKPLDVFRDILSRETMQLTLYIDNKLNRQLKGKNPNVVFSPLSLQMLLANILLASKGQTFDEIAKIFNINSNSEKNFHEKFGKLIEQTFYGRSGIGGPKVDYGTGVFLTKDLPVSKTFESESKRFYKTLARGVSYRNGEAQNIINDWVKSTTHGLIDKIVDQPPKYDTKAIIASALYFKGKWANRFDYNKYEFFAN</sequence>
<dbReference type="InterPro" id="IPR036186">
    <property type="entry name" value="Serpin_sf"/>
</dbReference>
<evidence type="ECO:0000259" key="3">
    <source>
        <dbReference type="Pfam" id="PF00079"/>
    </source>
</evidence>
<dbReference type="InterPro" id="IPR000215">
    <property type="entry name" value="Serpin_fam"/>
</dbReference>
<keyword evidence="1" id="KW-0646">Protease inhibitor</keyword>
<protein>
    <recommendedName>
        <fullName evidence="3">Serpin domain-containing protein</fullName>
    </recommendedName>
</protein>
<comment type="caution">
    <text evidence="4">The sequence shown here is derived from an EMBL/GenBank/DDBJ whole genome shotgun (WGS) entry which is preliminary data.</text>
</comment>
<dbReference type="Gene3D" id="3.30.497.10">
    <property type="entry name" value="Antithrombin, subunit I, domain 2"/>
    <property type="match status" value="1"/>
</dbReference>
<dbReference type="PANTHER" id="PTHR11461">
    <property type="entry name" value="SERINE PROTEASE INHIBITOR, SERPIN"/>
    <property type="match status" value="1"/>
</dbReference>
<organism evidence="4 5">
    <name type="scientific">Trichogramma kaykai</name>
    <dbReference type="NCBI Taxonomy" id="54128"/>
    <lineage>
        <taxon>Eukaryota</taxon>
        <taxon>Metazoa</taxon>
        <taxon>Ecdysozoa</taxon>
        <taxon>Arthropoda</taxon>
        <taxon>Hexapoda</taxon>
        <taxon>Insecta</taxon>
        <taxon>Pterygota</taxon>
        <taxon>Neoptera</taxon>
        <taxon>Endopterygota</taxon>
        <taxon>Hymenoptera</taxon>
        <taxon>Apocrita</taxon>
        <taxon>Proctotrupomorpha</taxon>
        <taxon>Chalcidoidea</taxon>
        <taxon>Trichogrammatidae</taxon>
        <taxon>Trichogramma</taxon>
    </lineage>
</organism>
<dbReference type="GO" id="GO:0004867">
    <property type="term" value="F:serine-type endopeptidase inhibitor activity"/>
    <property type="evidence" value="ECO:0007669"/>
    <property type="project" value="UniProtKB-KW"/>
</dbReference>
<dbReference type="InterPro" id="IPR023796">
    <property type="entry name" value="Serpin_dom"/>
</dbReference>
<dbReference type="SUPFAM" id="SSF56574">
    <property type="entry name" value="Serpins"/>
    <property type="match status" value="1"/>
</dbReference>